<organism evidence="2 3">
    <name type="scientific">Legionella cincinnatiensis</name>
    <dbReference type="NCBI Taxonomy" id="28085"/>
    <lineage>
        <taxon>Bacteria</taxon>
        <taxon>Pseudomonadati</taxon>
        <taxon>Pseudomonadota</taxon>
        <taxon>Gammaproteobacteria</taxon>
        <taxon>Legionellales</taxon>
        <taxon>Legionellaceae</taxon>
        <taxon>Legionella</taxon>
    </lineage>
</organism>
<name>A0A378ISI9_9GAMM</name>
<reference evidence="2 3" key="1">
    <citation type="submission" date="2018-06" db="EMBL/GenBank/DDBJ databases">
        <authorList>
            <consortium name="Pathogen Informatics"/>
            <person name="Doyle S."/>
        </authorList>
    </citation>
    <scope>NUCLEOTIDE SEQUENCE [LARGE SCALE GENOMIC DNA]</scope>
    <source>
        <strain evidence="2 3">NCTC12438</strain>
    </source>
</reference>
<accession>A0A378ISI9</accession>
<evidence type="ECO:0000313" key="3">
    <source>
        <dbReference type="Proteomes" id="UP000255316"/>
    </source>
</evidence>
<protein>
    <submittedName>
        <fullName evidence="2">Uncharacterized protein</fullName>
    </submittedName>
</protein>
<gene>
    <name evidence="2" type="ORF">NCTC12438_01545</name>
</gene>
<dbReference type="AlphaFoldDB" id="A0A378ISI9"/>
<dbReference type="EMBL" id="UGNX01000001">
    <property type="protein sequence ID" value="STX34934.1"/>
    <property type="molecule type" value="Genomic_DNA"/>
</dbReference>
<proteinExistence type="predicted"/>
<dbReference type="Proteomes" id="UP000255316">
    <property type="component" value="Unassembled WGS sequence"/>
</dbReference>
<evidence type="ECO:0000313" key="2">
    <source>
        <dbReference type="EMBL" id="STX34934.1"/>
    </source>
</evidence>
<evidence type="ECO:0000256" key="1">
    <source>
        <dbReference type="SAM" id="MobiDB-lite"/>
    </source>
</evidence>
<sequence>MAHYETKISSENSEYESDGGTAYSLIQPLR</sequence>
<feature type="region of interest" description="Disordered" evidence="1">
    <location>
        <begin position="1"/>
        <end position="30"/>
    </location>
</feature>